<evidence type="ECO:0000256" key="1">
    <source>
        <dbReference type="SAM" id="SignalP"/>
    </source>
</evidence>
<dbReference type="AlphaFoldDB" id="A0A3D8T4X0"/>
<reference evidence="2 3" key="1">
    <citation type="journal article" date="2018" name="IMA Fungus">
        <title>IMA Genome-F 9: Draft genome sequence of Annulohypoxylon stygium, Aspergillus mulundensis, Berkeleyomyces basicola (syn. Thielaviopsis basicola), Ceratocystis smalleyi, two Cercospora beticola strains, Coleophoma cylindrospora, Fusarium fracticaudum, Phialophora cf. hyalina, and Morchella septimelata.</title>
        <authorList>
            <person name="Wingfield B.D."/>
            <person name="Bills G.F."/>
            <person name="Dong Y."/>
            <person name="Huang W."/>
            <person name="Nel W.J."/>
            <person name="Swalarsk-Parry B.S."/>
            <person name="Vaghefi N."/>
            <person name="Wilken P.M."/>
            <person name="An Z."/>
            <person name="de Beer Z.W."/>
            <person name="De Vos L."/>
            <person name="Chen L."/>
            <person name="Duong T.A."/>
            <person name="Gao Y."/>
            <person name="Hammerbacher A."/>
            <person name="Kikkert J.R."/>
            <person name="Li Y."/>
            <person name="Li H."/>
            <person name="Li K."/>
            <person name="Li Q."/>
            <person name="Liu X."/>
            <person name="Ma X."/>
            <person name="Naidoo K."/>
            <person name="Pethybridge S.J."/>
            <person name="Sun J."/>
            <person name="Steenkamp E.T."/>
            <person name="van der Nest M.A."/>
            <person name="van Wyk S."/>
            <person name="Wingfield M.J."/>
            <person name="Xiong C."/>
            <person name="Yue Q."/>
            <person name="Zhang X."/>
        </authorList>
    </citation>
    <scope>NUCLEOTIDE SEQUENCE [LARGE SCALE GENOMIC DNA]</scope>
    <source>
        <strain evidence="2 3">DSM 5745</strain>
    </source>
</reference>
<dbReference type="GeneID" id="38111295"/>
<comment type="caution">
    <text evidence="2">The sequence shown here is derived from an EMBL/GenBank/DDBJ whole genome shotgun (WGS) entry which is preliminary data.</text>
</comment>
<evidence type="ECO:0000313" key="2">
    <source>
        <dbReference type="EMBL" id="RDW93603.1"/>
    </source>
</evidence>
<accession>A0A3D8T4X0</accession>
<keyword evidence="3" id="KW-1185">Reference proteome</keyword>
<dbReference type="EMBL" id="PVWQ01000001">
    <property type="protein sequence ID" value="RDW93603.1"/>
    <property type="molecule type" value="Genomic_DNA"/>
</dbReference>
<dbReference type="OrthoDB" id="3672617at2759"/>
<sequence>MQFSTLINLGLIATGALAYTNNCKGSSNSPSITDCQAALRNIDTSATYNDQSQFSVGNCYMIYATNDAGEQPVSGQVLYDTAKSILDTCGHHKGSYGTNNCDSCHVTVNYRVAKKL</sequence>
<organism evidence="2 3">
    <name type="scientific">Aspergillus mulundensis</name>
    <dbReference type="NCBI Taxonomy" id="1810919"/>
    <lineage>
        <taxon>Eukaryota</taxon>
        <taxon>Fungi</taxon>
        <taxon>Dikarya</taxon>
        <taxon>Ascomycota</taxon>
        <taxon>Pezizomycotina</taxon>
        <taxon>Eurotiomycetes</taxon>
        <taxon>Eurotiomycetidae</taxon>
        <taxon>Eurotiales</taxon>
        <taxon>Aspergillaceae</taxon>
        <taxon>Aspergillus</taxon>
        <taxon>Aspergillus subgen. Nidulantes</taxon>
    </lineage>
</organism>
<dbReference type="Proteomes" id="UP000256690">
    <property type="component" value="Unassembled WGS sequence"/>
</dbReference>
<dbReference type="Pfam" id="PF15474">
    <property type="entry name" value="MU117"/>
    <property type="match status" value="1"/>
</dbReference>
<keyword evidence="1" id="KW-0732">Signal</keyword>
<gene>
    <name evidence="2" type="ORF">DSM5745_00925</name>
</gene>
<name>A0A3D8T4X0_9EURO</name>
<dbReference type="STRING" id="1810919.A0A3D8T4X0"/>
<dbReference type="RefSeq" id="XP_026608786.1">
    <property type="nucleotide sequence ID" value="XM_026742941.1"/>
</dbReference>
<proteinExistence type="predicted"/>
<feature type="chain" id="PRO_5017725774" evidence="1">
    <location>
        <begin position="19"/>
        <end position="116"/>
    </location>
</feature>
<dbReference type="InterPro" id="IPR029167">
    <property type="entry name" value="Mug117"/>
</dbReference>
<feature type="signal peptide" evidence="1">
    <location>
        <begin position="1"/>
        <end position="18"/>
    </location>
</feature>
<evidence type="ECO:0000313" key="3">
    <source>
        <dbReference type="Proteomes" id="UP000256690"/>
    </source>
</evidence>
<protein>
    <submittedName>
        <fullName evidence="2">Uncharacterized protein</fullName>
    </submittedName>
</protein>